<protein>
    <submittedName>
        <fullName evidence="1">Uncharacterized protein</fullName>
    </submittedName>
</protein>
<proteinExistence type="predicted"/>
<dbReference type="EMBL" id="JAHRIM010094234">
    <property type="protein sequence ID" value="MEQ2278154.1"/>
    <property type="molecule type" value="Genomic_DNA"/>
</dbReference>
<gene>
    <name evidence="1" type="ORF">XENORESO_013304</name>
</gene>
<reference evidence="1 2" key="1">
    <citation type="submission" date="2021-06" db="EMBL/GenBank/DDBJ databases">
        <authorList>
            <person name="Palmer J.M."/>
        </authorList>
    </citation>
    <scope>NUCLEOTIDE SEQUENCE [LARGE SCALE GENOMIC DNA]</scope>
    <source>
        <strain evidence="1 2">XR_2019</strain>
        <tissue evidence="1">Muscle</tissue>
    </source>
</reference>
<sequence length="114" mass="12673">MVRLTAVGVSVSLDARLMPLLGLEPRPLLLISSKQVIINLFDLDQNTFRNEAAVLISFIDPGTSLGRVLFPQPNELQERENQLAVLRNHGPVSWTGFVELSCRRCAADQINLFS</sequence>
<accession>A0ABV0XA47</accession>
<evidence type="ECO:0000313" key="1">
    <source>
        <dbReference type="EMBL" id="MEQ2278154.1"/>
    </source>
</evidence>
<name>A0ABV0XA47_9TELE</name>
<feature type="non-terminal residue" evidence="1">
    <location>
        <position position="114"/>
    </location>
</feature>
<dbReference type="Proteomes" id="UP001444071">
    <property type="component" value="Unassembled WGS sequence"/>
</dbReference>
<evidence type="ECO:0000313" key="2">
    <source>
        <dbReference type="Proteomes" id="UP001444071"/>
    </source>
</evidence>
<comment type="caution">
    <text evidence="1">The sequence shown here is derived from an EMBL/GenBank/DDBJ whole genome shotgun (WGS) entry which is preliminary data.</text>
</comment>
<keyword evidence="2" id="KW-1185">Reference proteome</keyword>
<organism evidence="1 2">
    <name type="scientific">Xenotaenia resolanae</name>
    <dbReference type="NCBI Taxonomy" id="208358"/>
    <lineage>
        <taxon>Eukaryota</taxon>
        <taxon>Metazoa</taxon>
        <taxon>Chordata</taxon>
        <taxon>Craniata</taxon>
        <taxon>Vertebrata</taxon>
        <taxon>Euteleostomi</taxon>
        <taxon>Actinopterygii</taxon>
        <taxon>Neopterygii</taxon>
        <taxon>Teleostei</taxon>
        <taxon>Neoteleostei</taxon>
        <taxon>Acanthomorphata</taxon>
        <taxon>Ovalentaria</taxon>
        <taxon>Atherinomorphae</taxon>
        <taxon>Cyprinodontiformes</taxon>
        <taxon>Goodeidae</taxon>
        <taxon>Xenotaenia</taxon>
    </lineage>
</organism>